<organism evidence="2 3">
    <name type="scientific">Anisodus acutangulus</name>
    <dbReference type="NCBI Taxonomy" id="402998"/>
    <lineage>
        <taxon>Eukaryota</taxon>
        <taxon>Viridiplantae</taxon>
        <taxon>Streptophyta</taxon>
        <taxon>Embryophyta</taxon>
        <taxon>Tracheophyta</taxon>
        <taxon>Spermatophyta</taxon>
        <taxon>Magnoliopsida</taxon>
        <taxon>eudicotyledons</taxon>
        <taxon>Gunneridae</taxon>
        <taxon>Pentapetalae</taxon>
        <taxon>asterids</taxon>
        <taxon>lamiids</taxon>
        <taxon>Solanales</taxon>
        <taxon>Solanaceae</taxon>
        <taxon>Solanoideae</taxon>
        <taxon>Hyoscyameae</taxon>
        <taxon>Anisodus</taxon>
    </lineage>
</organism>
<feature type="compositionally biased region" description="Basic and acidic residues" evidence="1">
    <location>
        <begin position="103"/>
        <end position="114"/>
    </location>
</feature>
<keyword evidence="3" id="KW-1185">Reference proteome</keyword>
<evidence type="ECO:0000313" key="3">
    <source>
        <dbReference type="Proteomes" id="UP001152561"/>
    </source>
</evidence>
<dbReference type="EMBL" id="JAJAGQ010000005">
    <property type="protein sequence ID" value="KAJ8563601.1"/>
    <property type="molecule type" value="Genomic_DNA"/>
</dbReference>
<accession>A0A9Q1RNB3</accession>
<reference evidence="3" key="1">
    <citation type="journal article" date="2023" name="Proc. Natl. Acad. Sci. U.S.A.">
        <title>Genomic and structural basis for evolution of tropane alkaloid biosynthesis.</title>
        <authorList>
            <person name="Wanga Y.-J."/>
            <person name="Taina T."/>
            <person name="Yua J.-Y."/>
            <person name="Lia J."/>
            <person name="Xua B."/>
            <person name="Chenc J."/>
            <person name="D'Auriad J.C."/>
            <person name="Huanga J.-P."/>
            <person name="Huanga S.-X."/>
        </authorList>
    </citation>
    <scope>NUCLEOTIDE SEQUENCE [LARGE SCALE GENOMIC DNA]</scope>
    <source>
        <strain evidence="3">cv. KIB-2019</strain>
    </source>
</reference>
<protein>
    <submittedName>
        <fullName evidence="2">Uncharacterized protein</fullName>
    </submittedName>
</protein>
<evidence type="ECO:0000256" key="1">
    <source>
        <dbReference type="SAM" id="MobiDB-lite"/>
    </source>
</evidence>
<comment type="caution">
    <text evidence="2">The sequence shown here is derived from an EMBL/GenBank/DDBJ whole genome shotgun (WGS) entry which is preliminary data.</text>
</comment>
<gene>
    <name evidence="2" type="ORF">K7X08_032053</name>
</gene>
<dbReference type="Proteomes" id="UP001152561">
    <property type="component" value="Unassembled WGS sequence"/>
</dbReference>
<evidence type="ECO:0000313" key="2">
    <source>
        <dbReference type="EMBL" id="KAJ8563601.1"/>
    </source>
</evidence>
<dbReference type="OrthoDB" id="1660333at2759"/>
<name>A0A9Q1RNB3_9SOLA</name>
<feature type="compositionally biased region" description="Low complexity" evidence="1">
    <location>
        <begin position="44"/>
        <end position="53"/>
    </location>
</feature>
<dbReference type="AlphaFoldDB" id="A0A9Q1RNB3"/>
<feature type="compositionally biased region" description="Polar residues" evidence="1">
    <location>
        <begin position="54"/>
        <end position="86"/>
    </location>
</feature>
<sequence length="252" mass="27334">MVDESYVPPFELEYSAPNNQETGDAFNKGDEGIQDEPNASQTNPTETPAAETTSLQTPPTNTPPSEFSATNSSTPQTVASETSPLQTVAGETADPLEPLGLKEGLKREGLEERIPPNPDDVPFGEVEQNIGFDETKPHNRSLEERVGGDEPFYYSSEAYSCETNEDDGQERVTLAPRRESKYIKFDPSSKKVVWQLGVGFSQNAIRNRGAGSSTVASTTTAAARSSTAASTTGQASRSSTTWLYISKLWHDF</sequence>
<feature type="region of interest" description="Disordered" evidence="1">
    <location>
        <begin position="1"/>
        <end position="123"/>
    </location>
</feature>
<proteinExistence type="predicted"/>